<accession>A0ABV4HZW6</accession>
<dbReference type="CDD" id="cd01516">
    <property type="entry name" value="FBPase_glpX"/>
    <property type="match status" value="1"/>
</dbReference>
<evidence type="ECO:0000256" key="3">
    <source>
        <dbReference type="ARBA" id="ARBA00008989"/>
    </source>
</evidence>
<evidence type="ECO:0000256" key="4">
    <source>
        <dbReference type="ARBA" id="ARBA00022723"/>
    </source>
</evidence>
<evidence type="ECO:0000313" key="10">
    <source>
        <dbReference type="Proteomes" id="UP001566476"/>
    </source>
</evidence>
<keyword evidence="5 9" id="KW-0378">Hydrolase</keyword>
<reference evidence="9 10" key="1">
    <citation type="submission" date="2024-07" db="EMBL/GenBank/DDBJ databases">
        <authorList>
            <person name="Thanompreechachai J."/>
            <person name="Duangmal K."/>
        </authorList>
    </citation>
    <scope>NUCLEOTIDE SEQUENCE [LARGE SCALE GENOMIC DNA]</scope>
    <source>
        <strain evidence="9 10">TBRC 1896</strain>
    </source>
</reference>
<keyword evidence="4" id="KW-0479">Metal-binding</keyword>
<comment type="caution">
    <text evidence="9">The sequence shown here is derived from an EMBL/GenBank/DDBJ whole genome shotgun (WGS) entry which is preliminary data.</text>
</comment>
<keyword evidence="10" id="KW-1185">Reference proteome</keyword>
<evidence type="ECO:0000313" key="9">
    <source>
        <dbReference type="EMBL" id="MEZ0490899.1"/>
    </source>
</evidence>
<proteinExistence type="inferred from homology"/>
<dbReference type="PIRSF" id="PIRSF004532">
    <property type="entry name" value="GlpX"/>
    <property type="match status" value="1"/>
</dbReference>
<evidence type="ECO:0000256" key="6">
    <source>
        <dbReference type="ARBA" id="ARBA00023211"/>
    </source>
</evidence>
<evidence type="ECO:0000256" key="8">
    <source>
        <dbReference type="PIRNR" id="PIRNR004532"/>
    </source>
</evidence>
<dbReference type="SUPFAM" id="SSF56655">
    <property type="entry name" value="Carbohydrate phosphatase"/>
    <property type="match status" value="1"/>
</dbReference>
<comment type="pathway">
    <text evidence="2">Carbohydrate biosynthesis; gluconeogenesis.</text>
</comment>
<sequence>MPQNVPQNPPQHAGLPPALAVADEAPDRNLAMELVRVTEAAAMAGGRWVGRGEKNKADGAAVNAMRTLIGTVSMKGTVVIGEGEKDDAPMLFNGEQVGDGSGAECDVAVDPIDGTTLTARGMPNAVAVLAVAERGTMYDPSAVFYMDKLAVGPEAADVVDIRLPVRENVRRLARAKKRWVEDVTVCILDRPRHAQLAQEVRDAGARIKFISDGDVAGAVMAAREGTGVDLLLGVGGTPEGIITACAMHCLGGAIQGRLWPRDDDEKQKAIDAGHDLDAVLDTSALVASDNVYFVVTGITDGELVDGVRYRGDTISTSSIVMRSKSGTIRKVESEHRLSKLQAYSAVDFTGPR</sequence>
<dbReference type="Gene3D" id="3.30.540.10">
    <property type="entry name" value="Fructose-1,6-Bisphosphatase, subunit A, domain 1"/>
    <property type="match status" value="1"/>
</dbReference>
<dbReference type="GO" id="GO:0042132">
    <property type="term" value="F:fructose 1,6-bisphosphate 1-phosphatase activity"/>
    <property type="evidence" value="ECO:0007669"/>
    <property type="project" value="UniProtKB-EC"/>
</dbReference>
<dbReference type="RefSeq" id="WP_370716940.1">
    <property type="nucleotide sequence ID" value="NZ_JBGGTQ010000001.1"/>
</dbReference>
<dbReference type="Proteomes" id="UP001566476">
    <property type="component" value="Unassembled WGS sequence"/>
</dbReference>
<dbReference type="NCBIfam" id="TIGR00330">
    <property type="entry name" value="glpX"/>
    <property type="match status" value="1"/>
</dbReference>
<name>A0ABV4HZW6_9ACTN</name>
<dbReference type="PANTHER" id="PTHR30447">
    <property type="entry name" value="FRUCTOSE-1,6-BISPHOSPHATASE CLASS 2"/>
    <property type="match status" value="1"/>
</dbReference>
<dbReference type="Gene3D" id="3.40.190.90">
    <property type="match status" value="1"/>
</dbReference>
<dbReference type="EMBL" id="JBGGTQ010000001">
    <property type="protein sequence ID" value="MEZ0490899.1"/>
    <property type="molecule type" value="Genomic_DNA"/>
</dbReference>
<keyword evidence="6" id="KW-0464">Manganese</keyword>
<dbReference type="InterPro" id="IPR004464">
    <property type="entry name" value="FBPase_class-2/SBPase"/>
</dbReference>
<evidence type="ECO:0000256" key="7">
    <source>
        <dbReference type="ARBA" id="ARBA00023277"/>
    </source>
</evidence>
<organism evidence="9 10">
    <name type="scientific">Kineococcus mangrovi</name>
    <dbReference type="NCBI Taxonomy" id="1660183"/>
    <lineage>
        <taxon>Bacteria</taxon>
        <taxon>Bacillati</taxon>
        <taxon>Actinomycetota</taxon>
        <taxon>Actinomycetes</taxon>
        <taxon>Kineosporiales</taxon>
        <taxon>Kineosporiaceae</taxon>
        <taxon>Kineococcus</taxon>
    </lineage>
</organism>
<comment type="similarity">
    <text evidence="3 8">Belongs to the FBPase class 2 family.</text>
</comment>
<dbReference type="PANTHER" id="PTHR30447:SF0">
    <property type="entry name" value="FRUCTOSE-1,6-BISPHOSPHATASE 1 CLASS 2-RELATED"/>
    <property type="match status" value="1"/>
</dbReference>
<protein>
    <recommendedName>
        <fullName evidence="8">Fructose-1,6-bisphosphatase</fullName>
    </recommendedName>
</protein>
<evidence type="ECO:0000256" key="5">
    <source>
        <dbReference type="ARBA" id="ARBA00022801"/>
    </source>
</evidence>
<evidence type="ECO:0000256" key="1">
    <source>
        <dbReference type="ARBA" id="ARBA00001273"/>
    </source>
</evidence>
<dbReference type="Pfam" id="PF03320">
    <property type="entry name" value="FBPase_glpX"/>
    <property type="match status" value="1"/>
</dbReference>
<comment type="catalytic activity">
    <reaction evidence="1">
        <text>beta-D-fructose 1,6-bisphosphate + H2O = beta-D-fructose 6-phosphate + phosphate</text>
        <dbReference type="Rhea" id="RHEA:11064"/>
        <dbReference type="ChEBI" id="CHEBI:15377"/>
        <dbReference type="ChEBI" id="CHEBI:32966"/>
        <dbReference type="ChEBI" id="CHEBI:43474"/>
        <dbReference type="ChEBI" id="CHEBI:57634"/>
        <dbReference type="EC" id="3.1.3.11"/>
    </reaction>
</comment>
<gene>
    <name evidence="9" type="primary">glpX</name>
    <name evidence="9" type="ORF">AB2L28_01445</name>
</gene>
<keyword evidence="7 8" id="KW-0119">Carbohydrate metabolism</keyword>
<evidence type="ECO:0000256" key="2">
    <source>
        <dbReference type="ARBA" id="ARBA00004742"/>
    </source>
</evidence>